<dbReference type="Proteomes" id="UP000536835">
    <property type="component" value="Unassembled WGS sequence"/>
</dbReference>
<feature type="transmembrane region" description="Helical" evidence="7">
    <location>
        <begin position="155"/>
        <end position="185"/>
    </location>
</feature>
<comment type="caution">
    <text evidence="10">The sequence shown here is derived from an EMBL/GenBank/DDBJ whole genome shotgun (WGS) entry which is preliminary data.</text>
</comment>
<dbReference type="GO" id="GO:0005524">
    <property type="term" value="F:ATP binding"/>
    <property type="evidence" value="ECO:0007669"/>
    <property type="project" value="UniProtKB-KW"/>
</dbReference>
<keyword evidence="6 7" id="KW-0472">Membrane</keyword>
<dbReference type="PANTHER" id="PTHR43394">
    <property type="entry name" value="ATP-DEPENDENT PERMEASE MDL1, MITOCHONDRIAL"/>
    <property type="match status" value="1"/>
</dbReference>
<gene>
    <name evidence="10" type="ORF">HK107_15475</name>
</gene>
<dbReference type="SUPFAM" id="SSF52540">
    <property type="entry name" value="P-loop containing nucleoside triphosphate hydrolases"/>
    <property type="match status" value="1"/>
</dbReference>
<evidence type="ECO:0000256" key="7">
    <source>
        <dbReference type="SAM" id="Phobius"/>
    </source>
</evidence>
<evidence type="ECO:0000259" key="9">
    <source>
        <dbReference type="PROSITE" id="PS50929"/>
    </source>
</evidence>
<evidence type="ECO:0000256" key="1">
    <source>
        <dbReference type="ARBA" id="ARBA00004651"/>
    </source>
</evidence>
<accession>A0A7Y3RP78</accession>
<name>A0A7Y3RP78_9PROT</name>
<dbReference type="InterPro" id="IPR003593">
    <property type="entry name" value="AAA+_ATPase"/>
</dbReference>
<evidence type="ECO:0000259" key="8">
    <source>
        <dbReference type="PROSITE" id="PS50893"/>
    </source>
</evidence>
<evidence type="ECO:0000256" key="3">
    <source>
        <dbReference type="ARBA" id="ARBA00022741"/>
    </source>
</evidence>
<dbReference type="InterPro" id="IPR036640">
    <property type="entry name" value="ABC1_TM_sf"/>
</dbReference>
<dbReference type="PROSITE" id="PS00211">
    <property type="entry name" value="ABC_TRANSPORTER_1"/>
    <property type="match status" value="1"/>
</dbReference>
<dbReference type="GO" id="GO:0005886">
    <property type="term" value="C:plasma membrane"/>
    <property type="evidence" value="ECO:0007669"/>
    <property type="project" value="UniProtKB-SubCell"/>
</dbReference>
<keyword evidence="2 7" id="KW-0812">Transmembrane</keyword>
<keyword evidence="3" id="KW-0547">Nucleotide-binding</keyword>
<dbReference type="AlphaFoldDB" id="A0A7Y3RP78"/>
<proteinExistence type="predicted"/>
<dbReference type="GO" id="GO:0016887">
    <property type="term" value="F:ATP hydrolysis activity"/>
    <property type="evidence" value="ECO:0007669"/>
    <property type="project" value="InterPro"/>
</dbReference>
<dbReference type="InterPro" id="IPR011527">
    <property type="entry name" value="ABC1_TM_dom"/>
</dbReference>
<evidence type="ECO:0000256" key="4">
    <source>
        <dbReference type="ARBA" id="ARBA00022840"/>
    </source>
</evidence>
<evidence type="ECO:0000256" key="5">
    <source>
        <dbReference type="ARBA" id="ARBA00022989"/>
    </source>
</evidence>
<dbReference type="InterPro" id="IPR003439">
    <property type="entry name" value="ABC_transporter-like_ATP-bd"/>
</dbReference>
<reference evidence="10 11" key="1">
    <citation type="submission" date="2020-05" db="EMBL/GenBank/DDBJ databases">
        <title>Parvularcula mediterraneae sp. nov., isolated from polypropylene straw from shallow seawater of the seashore of Laganas in Zakynthos island, Greece.</title>
        <authorList>
            <person name="Szabo I."/>
            <person name="Al-Omari J."/>
            <person name="Rado J."/>
            <person name="Szerdahelyi G.S."/>
        </authorList>
    </citation>
    <scope>NUCLEOTIDE SEQUENCE [LARGE SCALE GENOMIC DNA]</scope>
    <source>
        <strain evidence="10 11">ZS-1/3</strain>
    </source>
</reference>
<dbReference type="Pfam" id="PF00005">
    <property type="entry name" value="ABC_tran"/>
    <property type="match status" value="1"/>
</dbReference>
<organism evidence="10 11">
    <name type="scientific">Parvularcula mediterranea</name>
    <dbReference type="NCBI Taxonomy" id="2732508"/>
    <lineage>
        <taxon>Bacteria</taxon>
        <taxon>Pseudomonadati</taxon>
        <taxon>Pseudomonadota</taxon>
        <taxon>Alphaproteobacteria</taxon>
        <taxon>Parvularculales</taxon>
        <taxon>Parvularculaceae</taxon>
        <taxon>Parvularcula</taxon>
    </lineage>
</organism>
<dbReference type="InterPro" id="IPR027417">
    <property type="entry name" value="P-loop_NTPase"/>
</dbReference>
<dbReference type="Gene3D" id="1.20.1560.10">
    <property type="entry name" value="ABC transporter type 1, transmembrane domain"/>
    <property type="match status" value="1"/>
</dbReference>
<dbReference type="PROSITE" id="PS50929">
    <property type="entry name" value="ABC_TM1F"/>
    <property type="match status" value="1"/>
</dbReference>
<feature type="transmembrane region" description="Helical" evidence="7">
    <location>
        <begin position="36"/>
        <end position="58"/>
    </location>
</feature>
<evidence type="ECO:0000313" key="11">
    <source>
        <dbReference type="Proteomes" id="UP000536835"/>
    </source>
</evidence>
<feature type="transmembrane region" description="Helical" evidence="7">
    <location>
        <begin position="70"/>
        <end position="90"/>
    </location>
</feature>
<dbReference type="PROSITE" id="PS50893">
    <property type="entry name" value="ABC_TRANSPORTER_2"/>
    <property type="match status" value="1"/>
</dbReference>
<evidence type="ECO:0000256" key="2">
    <source>
        <dbReference type="ARBA" id="ARBA00022692"/>
    </source>
</evidence>
<sequence length="575" mass="60714">MRDKKTEERPSSAVVAVEEVPSLKGVLLEGPFKRRILTAFGFSVGVNLLMLVSPLYMLQVYDRVLTSGSYDTLLLLSIIACFLLAIYAAADGGRKRSFALLGGMLGEKLEAPLHAQALRIGAPSRQNANLSLSKIQSFLMSGGPAPLFDLPFSPLFFLLLFLVHPILGCIGLGGAVLLIGIAVMAEFATKGAVQTAAKQEAIGGAIVRQSLASAPAIAGLGMVRAMSGRVAEARSASVETSLESSNVGGFLASLSRSLRQILQVASLGTGAYLVLQQQISPGAIIAGSIIMGRGLAPIDQIVGQWKNLVRMRGEVETLAAAVPDALKPRVETELPRPDANLRFENFAVNSMKPGEILIPKFNLNLSPGDLVAVVGESGSGKSTFLKTAAGIHRPADGIARLGDVDLHSWPADDRGQYIGYMPQEVSLLGGTVRENISRFRPDRDEDVVAAVERTGAEHVLASLAQSYDTMIGPEGTSLSGGQRQAVGIARALFGDPVLLLLDEPTSALDARLLGSFVNMLSEHGANGGIGLIATHDARVMNACNLVMTIHQGRIAVQHKEDYFEALKKGAAARAS</sequence>
<protein>
    <submittedName>
        <fullName evidence="10">ATP-binding cassette domain-containing protein</fullName>
    </submittedName>
</protein>
<feature type="domain" description="ABC transmembrane type-1" evidence="9">
    <location>
        <begin position="37"/>
        <end position="310"/>
    </location>
</feature>
<dbReference type="EMBL" id="JABFCX010000003">
    <property type="protein sequence ID" value="NNU17731.1"/>
    <property type="molecule type" value="Genomic_DNA"/>
</dbReference>
<dbReference type="GO" id="GO:0015421">
    <property type="term" value="F:ABC-type oligopeptide transporter activity"/>
    <property type="evidence" value="ECO:0007669"/>
    <property type="project" value="TreeGrafter"/>
</dbReference>
<dbReference type="SMART" id="SM00382">
    <property type="entry name" value="AAA"/>
    <property type="match status" value="1"/>
</dbReference>
<keyword evidence="11" id="KW-1185">Reference proteome</keyword>
<dbReference type="InterPro" id="IPR039421">
    <property type="entry name" value="Type_1_exporter"/>
</dbReference>
<dbReference type="Gene3D" id="3.40.50.300">
    <property type="entry name" value="P-loop containing nucleotide triphosphate hydrolases"/>
    <property type="match status" value="1"/>
</dbReference>
<keyword evidence="4 10" id="KW-0067">ATP-binding</keyword>
<feature type="domain" description="ABC transporter" evidence="8">
    <location>
        <begin position="341"/>
        <end position="574"/>
    </location>
</feature>
<evidence type="ECO:0000313" key="10">
    <source>
        <dbReference type="EMBL" id="NNU17731.1"/>
    </source>
</evidence>
<dbReference type="InterPro" id="IPR017871">
    <property type="entry name" value="ABC_transporter-like_CS"/>
</dbReference>
<dbReference type="PANTHER" id="PTHR43394:SF1">
    <property type="entry name" value="ATP-BINDING CASSETTE SUB-FAMILY B MEMBER 10, MITOCHONDRIAL"/>
    <property type="match status" value="1"/>
</dbReference>
<dbReference type="RefSeq" id="WP_173201432.1">
    <property type="nucleotide sequence ID" value="NZ_JABFCX010000003.1"/>
</dbReference>
<dbReference type="SUPFAM" id="SSF90123">
    <property type="entry name" value="ABC transporter transmembrane region"/>
    <property type="match status" value="1"/>
</dbReference>
<comment type="subcellular location">
    <subcellularLocation>
        <location evidence="1">Cell membrane</location>
        <topology evidence="1">Multi-pass membrane protein</topology>
    </subcellularLocation>
</comment>
<dbReference type="Pfam" id="PF00664">
    <property type="entry name" value="ABC_membrane"/>
    <property type="match status" value="1"/>
</dbReference>
<keyword evidence="5 7" id="KW-1133">Transmembrane helix</keyword>
<evidence type="ECO:0000256" key="6">
    <source>
        <dbReference type="ARBA" id="ARBA00023136"/>
    </source>
</evidence>